<evidence type="ECO:0000256" key="1">
    <source>
        <dbReference type="SAM" id="MobiDB-lite"/>
    </source>
</evidence>
<evidence type="ECO:0000313" key="3">
    <source>
        <dbReference type="EMBL" id="OKX83082.1"/>
    </source>
</evidence>
<sequence>MKLFVSRALIAGTVSLTLFSLPLASAQSSGLSSVLSSEDSSATDSGQDSEKSSESGSSAQDFIALSTANPDLTGGSVEGLLSSMSLIGSSQLPLGGPLLSSDSNYPLETDPSITEARIVEKRVLNGLRLEKWSVASPSMQRNVDVQIMKSAEADSPAPMLYMLDGIGGNKNSSGWINGGEGPKVFADENVTVVMPLGAASSMYSDWLEEDPALGRIKWETFIVEELAPLLEAEEELNFNGHRGIGGLSMGATGAVHLANSNPDFFDGVIGISGCYSTLDPIGQTTVSLIVNSRGGNVENMWGPTGSETWKAHDVTSNPEGLRDMAVYLSAANGVVDDIDLADSEEEPFYNLLAGVVLERGSLSCTEALDESMSRAGMTHQVVDYKDSGTHNWRNFNPQLQPGWDAIKHALY</sequence>
<dbReference type="SUPFAM" id="SSF53474">
    <property type="entry name" value="alpha/beta-Hydrolases"/>
    <property type="match status" value="1"/>
</dbReference>
<proteinExistence type="predicted"/>
<evidence type="ECO:0000256" key="2">
    <source>
        <dbReference type="SAM" id="SignalP"/>
    </source>
</evidence>
<dbReference type="InterPro" id="IPR050583">
    <property type="entry name" value="Mycobacterial_A85_antigen"/>
</dbReference>
<feature type="region of interest" description="Disordered" evidence="1">
    <location>
        <begin position="34"/>
        <end position="59"/>
    </location>
</feature>
<protein>
    <recommendedName>
        <fullName evidence="5">Esterase</fullName>
    </recommendedName>
</protein>
<reference evidence="3 4" key="1">
    <citation type="submission" date="2015-12" db="EMBL/GenBank/DDBJ databases">
        <title>Genome sequence of Corynebacterium AS 1.542.</title>
        <authorList>
            <person name="Yang J."/>
            <person name="Yang S."/>
        </authorList>
    </citation>
    <scope>NUCLEOTIDE SEQUENCE [LARGE SCALE GENOMIC DNA]</scope>
    <source>
        <strain evidence="3 4">AS 1.542</strain>
    </source>
</reference>
<dbReference type="EMBL" id="LOQT01000013">
    <property type="protein sequence ID" value="OKX83082.1"/>
    <property type="molecule type" value="Genomic_DNA"/>
</dbReference>
<feature type="chain" id="PRO_5044173253" description="Esterase" evidence="2">
    <location>
        <begin position="27"/>
        <end position="411"/>
    </location>
</feature>
<evidence type="ECO:0008006" key="5">
    <source>
        <dbReference type="Google" id="ProtNLM"/>
    </source>
</evidence>
<dbReference type="InterPro" id="IPR029058">
    <property type="entry name" value="AB_hydrolase_fold"/>
</dbReference>
<dbReference type="RefSeq" id="WP_003856852.1">
    <property type="nucleotide sequence ID" value="NZ_JAAOYN010000001.1"/>
</dbReference>
<keyword evidence="2" id="KW-0732">Signal</keyword>
<dbReference type="AlphaFoldDB" id="A0AB36IKC3"/>
<dbReference type="GO" id="GO:0016747">
    <property type="term" value="F:acyltransferase activity, transferring groups other than amino-acyl groups"/>
    <property type="evidence" value="ECO:0007669"/>
    <property type="project" value="TreeGrafter"/>
</dbReference>
<feature type="signal peptide" evidence="2">
    <location>
        <begin position="1"/>
        <end position="26"/>
    </location>
</feature>
<dbReference type="Proteomes" id="UP000186091">
    <property type="component" value="Unassembled WGS sequence"/>
</dbReference>
<dbReference type="PANTHER" id="PTHR48098:SF1">
    <property type="entry name" value="DIACYLGLYCEROL ACYLTRANSFERASE_MYCOLYLTRANSFERASE AG85A"/>
    <property type="match status" value="1"/>
</dbReference>
<dbReference type="Pfam" id="PF00756">
    <property type="entry name" value="Esterase"/>
    <property type="match status" value="1"/>
</dbReference>
<organism evidence="3 4">
    <name type="scientific">Corynebacterium glutamicum</name>
    <name type="common">Brevibacterium saccharolyticum</name>
    <dbReference type="NCBI Taxonomy" id="1718"/>
    <lineage>
        <taxon>Bacteria</taxon>
        <taxon>Bacillati</taxon>
        <taxon>Actinomycetota</taxon>
        <taxon>Actinomycetes</taxon>
        <taxon>Mycobacteriales</taxon>
        <taxon>Corynebacteriaceae</taxon>
        <taxon>Corynebacterium</taxon>
    </lineage>
</organism>
<feature type="compositionally biased region" description="Low complexity" evidence="1">
    <location>
        <begin position="34"/>
        <end position="46"/>
    </location>
</feature>
<evidence type="ECO:0000313" key="4">
    <source>
        <dbReference type="Proteomes" id="UP000186091"/>
    </source>
</evidence>
<dbReference type="InterPro" id="IPR000801">
    <property type="entry name" value="Esterase-like"/>
</dbReference>
<name>A0AB36IKC3_CORGT</name>
<dbReference type="PANTHER" id="PTHR48098">
    <property type="entry name" value="ENTEROCHELIN ESTERASE-RELATED"/>
    <property type="match status" value="1"/>
</dbReference>
<dbReference type="Gene3D" id="3.40.50.1820">
    <property type="entry name" value="alpha/beta hydrolase"/>
    <property type="match status" value="1"/>
</dbReference>
<gene>
    <name evidence="3" type="ORF">AUP69_04750</name>
</gene>
<accession>A0AB36IKC3</accession>
<comment type="caution">
    <text evidence="3">The sequence shown here is derived from an EMBL/GenBank/DDBJ whole genome shotgun (WGS) entry which is preliminary data.</text>
</comment>